<protein>
    <submittedName>
        <fullName evidence="1">Uncharacterized protein</fullName>
    </submittedName>
</protein>
<comment type="caution">
    <text evidence="1">The sequence shown here is derived from an EMBL/GenBank/DDBJ whole genome shotgun (WGS) entry which is preliminary data.</text>
</comment>
<organism evidence="1 2">
    <name type="scientific">Coniosporium uncinatum</name>
    <dbReference type="NCBI Taxonomy" id="93489"/>
    <lineage>
        <taxon>Eukaryota</taxon>
        <taxon>Fungi</taxon>
        <taxon>Dikarya</taxon>
        <taxon>Ascomycota</taxon>
        <taxon>Pezizomycotina</taxon>
        <taxon>Dothideomycetes</taxon>
        <taxon>Dothideomycetes incertae sedis</taxon>
        <taxon>Coniosporium</taxon>
    </lineage>
</organism>
<dbReference type="EMBL" id="JAWDJW010002371">
    <property type="protein sequence ID" value="KAK3077921.1"/>
    <property type="molecule type" value="Genomic_DNA"/>
</dbReference>
<sequence>PSPGRTIRIKNIPPLPTTPTRKPVPPPMSPGTAAKIPLPPSPEKTRQAPPPSSPTRAAPSVPFAPNKPLPSPNASKPLAFEFDDFLQQSIASDMEALQLSSPQPKLQQRSPAPQPASSKMMNIPPIPPFQGHPRPSTAERVSTPSTEKPLPVLAQQPLPPFMPNTPSTQQSRHQTQAGPVRQNQQAPQTRQQQQQPSKAREDQSSRMTSSSSTATTMTAANFPIPPTSSTATPTHASFPTPANFPTPPVSSTRDFVKPVAPSVASAPTNPPSQLQSSSSSSRTSTSNSSGRHPSPPTEITALSSVVIPALEAALHRRTYNLNTLHAAKSASSTHGSSNKSHHSQTSTAAAISPKQSTEQLAAQQRRLQAHEHIRRLVAKAGRVFAEIDRWDGEEPVGMGEEVQGFLEGFLEEVLVRVETVEEY</sequence>
<gene>
    <name evidence="1" type="ORF">LTS18_008907</name>
</gene>
<dbReference type="Proteomes" id="UP001186974">
    <property type="component" value="Unassembled WGS sequence"/>
</dbReference>
<accession>A0ACC3DML1</accession>
<keyword evidence="2" id="KW-1185">Reference proteome</keyword>
<reference evidence="1" key="1">
    <citation type="submission" date="2024-09" db="EMBL/GenBank/DDBJ databases">
        <title>Black Yeasts Isolated from many extreme environments.</title>
        <authorList>
            <person name="Coleine C."/>
            <person name="Stajich J.E."/>
            <person name="Selbmann L."/>
        </authorList>
    </citation>
    <scope>NUCLEOTIDE SEQUENCE</scope>
    <source>
        <strain evidence="1">CCFEE 5737</strain>
    </source>
</reference>
<evidence type="ECO:0000313" key="2">
    <source>
        <dbReference type="Proteomes" id="UP001186974"/>
    </source>
</evidence>
<evidence type="ECO:0000313" key="1">
    <source>
        <dbReference type="EMBL" id="KAK3077921.1"/>
    </source>
</evidence>
<name>A0ACC3DML1_9PEZI</name>
<proteinExistence type="predicted"/>
<feature type="non-terminal residue" evidence="1">
    <location>
        <position position="1"/>
    </location>
</feature>